<evidence type="ECO:0000313" key="2">
    <source>
        <dbReference type="Proteomes" id="UP001176961"/>
    </source>
</evidence>
<evidence type="ECO:0000313" key="1">
    <source>
        <dbReference type="EMBL" id="CAJ0605276.1"/>
    </source>
</evidence>
<sequence>MPRGHRLHLELAKRFKEQHRNGCYSRCDGDHSRSDFEIWNIEKSKKSRRVTKLIRRTVKRSATTHFTILLVNIHEGMEELDSQEQKTQFGK</sequence>
<dbReference type="AlphaFoldDB" id="A0AA36H7M3"/>
<comment type="caution">
    <text evidence="1">The sequence shown here is derived from an EMBL/GenBank/DDBJ whole genome shotgun (WGS) entry which is preliminary data.</text>
</comment>
<reference evidence="1" key="1">
    <citation type="submission" date="2023-07" db="EMBL/GenBank/DDBJ databases">
        <authorList>
            <consortium name="CYATHOMIX"/>
        </authorList>
    </citation>
    <scope>NUCLEOTIDE SEQUENCE</scope>
    <source>
        <strain evidence="1">N/A</strain>
    </source>
</reference>
<dbReference type="EMBL" id="CATQJL010000316">
    <property type="protein sequence ID" value="CAJ0605276.1"/>
    <property type="molecule type" value="Genomic_DNA"/>
</dbReference>
<organism evidence="1 2">
    <name type="scientific">Cylicocyclus nassatus</name>
    <name type="common">Nematode worm</name>
    <dbReference type="NCBI Taxonomy" id="53992"/>
    <lineage>
        <taxon>Eukaryota</taxon>
        <taxon>Metazoa</taxon>
        <taxon>Ecdysozoa</taxon>
        <taxon>Nematoda</taxon>
        <taxon>Chromadorea</taxon>
        <taxon>Rhabditida</taxon>
        <taxon>Rhabditina</taxon>
        <taxon>Rhabditomorpha</taxon>
        <taxon>Strongyloidea</taxon>
        <taxon>Strongylidae</taxon>
        <taxon>Cylicocyclus</taxon>
    </lineage>
</organism>
<name>A0AA36H7M3_CYLNA</name>
<proteinExistence type="predicted"/>
<dbReference type="Proteomes" id="UP001176961">
    <property type="component" value="Unassembled WGS sequence"/>
</dbReference>
<gene>
    <name evidence="1" type="ORF">CYNAS_LOCUS17259</name>
</gene>
<keyword evidence="2" id="KW-1185">Reference proteome</keyword>
<accession>A0AA36H7M3</accession>
<protein>
    <submittedName>
        <fullName evidence="1">Uncharacterized protein</fullName>
    </submittedName>
</protein>